<dbReference type="Pfam" id="PF12697">
    <property type="entry name" value="Abhydrolase_6"/>
    <property type="match status" value="1"/>
</dbReference>
<dbReference type="InterPro" id="IPR029058">
    <property type="entry name" value="AB_hydrolase_fold"/>
</dbReference>
<dbReference type="Gene3D" id="3.40.50.1820">
    <property type="entry name" value="alpha/beta hydrolase"/>
    <property type="match status" value="1"/>
</dbReference>
<proteinExistence type="predicted"/>
<dbReference type="InterPro" id="IPR000073">
    <property type="entry name" value="AB_hydrolase_1"/>
</dbReference>
<dbReference type="GO" id="GO:0016787">
    <property type="term" value="F:hydrolase activity"/>
    <property type="evidence" value="ECO:0007669"/>
    <property type="project" value="UniProtKB-KW"/>
</dbReference>
<accession>A0A1I3W3G7</accession>
<protein>
    <submittedName>
        <fullName evidence="2">Alpha/beta hydrolase family protein</fullName>
    </submittedName>
</protein>
<dbReference type="EMBL" id="FORY01000020">
    <property type="protein sequence ID" value="SFK01743.1"/>
    <property type="molecule type" value="Genomic_DNA"/>
</dbReference>
<evidence type="ECO:0000313" key="3">
    <source>
        <dbReference type="Proteomes" id="UP000183299"/>
    </source>
</evidence>
<evidence type="ECO:0000313" key="2">
    <source>
        <dbReference type="EMBL" id="SFK01743.1"/>
    </source>
</evidence>
<dbReference type="Proteomes" id="UP000183299">
    <property type="component" value="Unassembled WGS sequence"/>
</dbReference>
<dbReference type="AlphaFoldDB" id="A0A1I3W3G7"/>
<sequence length="294" mass="33438">MLAQARDKGFFEDVGDMHKAIFIPAAGEKADTLVVVFDNLDDVRQKTDRLPWAVDFISSQGWSALGFMAHGATWYRDEAVLDFFDRLKSEKFFDRFRRVVFYGTSMGGYAACAFSAAVPGATVVAINPQATLARKYAAWERRFRPAWHNDFSGRYGFAPDMVKSAEKVWLFYDSRIFGDAAHVALFRGANIEKVKCPFMGHGMLSVWRDMGILKPVVSSCIDGTATRRSIARLMRNRHTSLTYKRAVLAHLQKSKRHRWVIRWADAVMRERRGPVFVKARQEALAEIKAQRGSK</sequence>
<keyword evidence="2" id="KW-0378">Hydrolase</keyword>
<keyword evidence="3" id="KW-1185">Reference proteome</keyword>
<reference evidence="2 3" key="1">
    <citation type="submission" date="2016-10" db="EMBL/GenBank/DDBJ databases">
        <authorList>
            <person name="de Groot N.N."/>
        </authorList>
    </citation>
    <scope>NUCLEOTIDE SEQUENCE [LARGE SCALE GENOMIC DNA]</scope>
    <source>
        <strain evidence="2 3">CGMCC 1.8891</strain>
    </source>
</reference>
<evidence type="ECO:0000259" key="1">
    <source>
        <dbReference type="Pfam" id="PF12697"/>
    </source>
</evidence>
<name>A0A1I3W3G7_9RHOB</name>
<organism evidence="2 3">
    <name type="scientific">Celeribacter halophilus</name>
    <dbReference type="NCBI Taxonomy" id="576117"/>
    <lineage>
        <taxon>Bacteria</taxon>
        <taxon>Pseudomonadati</taxon>
        <taxon>Pseudomonadota</taxon>
        <taxon>Alphaproteobacteria</taxon>
        <taxon>Rhodobacterales</taxon>
        <taxon>Roseobacteraceae</taxon>
        <taxon>Celeribacter</taxon>
    </lineage>
</organism>
<gene>
    <name evidence="2" type="ORF">SAMN04488138_12011</name>
</gene>
<dbReference type="SUPFAM" id="SSF53474">
    <property type="entry name" value="alpha/beta-Hydrolases"/>
    <property type="match status" value="1"/>
</dbReference>
<dbReference type="STRING" id="576117.SAMN04488138_12011"/>
<feature type="domain" description="AB hydrolase-1" evidence="1">
    <location>
        <begin position="70"/>
        <end position="198"/>
    </location>
</feature>